<dbReference type="AlphaFoldDB" id="A0ABD3F3P3"/>
<dbReference type="InterPro" id="IPR016181">
    <property type="entry name" value="Acyl_CoA_acyltransferase"/>
</dbReference>
<feature type="domain" description="N-acetyltransferase" evidence="1">
    <location>
        <begin position="32"/>
        <end position="175"/>
    </location>
</feature>
<dbReference type="SUPFAM" id="SSF55729">
    <property type="entry name" value="Acyl-CoA N-acyltransferases (Nat)"/>
    <property type="match status" value="1"/>
</dbReference>
<reference evidence="2 3" key="1">
    <citation type="submission" date="2024-09" db="EMBL/GenBank/DDBJ databases">
        <title>Genome sequencing and assembly of Phytophthora oleae, isolate VK10A, causative agent of rot of olive drupes.</title>
        <authorList>
            <person name="Conti Taguali S."/>
            <person name="Riolo M."/>
            <person name="La Spada F."/>
            <person name="Cacciola S.O."/>
            <person name="Dionisio G."/>
        </authorList>
    </citation>
    <scope>NUCLEOTIDE SEQUENCE [LARGE SCALE GENOMIC DNA]</scope>
    <source>
        <strain evidence="2 3">VK10A</strain>
    </source>
</reference>
<dbReference type="PANTHER" id="PTHR43441:SF2">
    <property type="entry name" value="FAMILY ACETYLTRANSFERASE, PUTATIVE (AFU_ORTHOLOGUE AFUA_7G00850)-RELATED"/>
    <property type="match status" value="1"/>
</dbReference>
<dbReference type="Pfam" id="PF13302">
    <property type="entry name" value="Acetyltransf_3"/>
    <property type="match status" value="1"/>
</dbReference>
<sequence>MGNWNASPFPPHKTLTGRYCQIKPLKADLHAQDLWAAQSDDPNGARWTYLPGGPFTSFVAFENWCQEGENSHDPQFYAIMVNGQAVGVTAYLRIDPIHGVIEIGHIYYSSCFSKTCAATEAMYLLAANAFQLGYRHCEWKCDSFNEPSRKAATRLGFTFEGTFHQLIVYKGRNRDTSWFSIIDKDWNGGLKSAFERWLDTHNFDENGQQKLKLSTLTAPFVQAEN</sequence>
<evidence type="ECO:0000259" key="1">
    <source>
        <dbReference type="PROSITE" id="PS51186"/>
    </source>
</evidence>
<dbReference type="PROSITE" id="PS51186">
    <property type="entry name" value="GNAT"/>
    <property type="match status" value="1"/>
</dbReference>
<dbReference type="PANTHER" id="PTHR43441">
    <property type="entry name" value="RIBOSOMAL-PROTEIN-SERINE ACETYLTRANSFERASE"/>
    <property type="match status" value="1"/>
</dbReference>
<dbReference type="FunFam" id="3.40.630.30:FF:000047">
    <property type="entry name" value="Acetyltransferase, GNAT family"/>
    <property type="match status" value="1"/>
</dbReference>
<evidence type="ECO:0000313" key="2">
    <source>
        <dbReference type="EMBL" id="KAL3661131.1"/>
    </source>
</evidence>
<accession>A0ABD3F3P3</accession>
<gene>
    <name evidence="2" type="ORF">V7S43_013740</name>
</gene>
<dbReference type="Proteomes" id="UP001632037">
    <property type="component" value="Unassembled WGS sequence"/>
</dbReference>
<dbReference type="InterPro" id="IPR051908">
    <property type="entry name" value="Ribosomal_N-acetyltransferase"/>
</dbReference>
<dbReference type="EMBL" id="JBIMZQ010000037">
    <property type="protein sequence ID" value="KAL3661131.1"/>
    <property type="molecule type" value="Genomic_DNA"/>
</dbReference>
<proteinExistence type="predicted"/>
<dbReference type="InterPro" id="IPR000182">
    <property type="entry name" value="GNAT_dom"/>
</dbReference>
<dbReference type="Gene3D" id="3.40.630.30">
    <property type="match status" value="1"/>
</dbReference>
<name>A0ABD3F3P3_9STRA</name>
<organism evidence="2 3">
    <name type="scientific">Phytophthora oleae</name>
    <dbReference type="NCBI Taxonomy" id="2107226"/>
    <lineage>
        <taxon>Eukaryota</taxon>
        <taxon>Sar</taxon>
        <taxon>Stramenopiles</taxon>
        <taxon>Oomycota</taxon>
        <taxon>Peronosporomycetes</taxon>
        <taxon>Peronosporales</taxon>
        <taxon>Peronosporaceae</taxon>
        <taxon>Phytophthora</taxon>
    </lineage>
</organism>
<comment type="caution">
    <text evidence="2">The sequence shown here is derived from an EMBL/GenBank/DDBJ whole genome shotgun (WGS) entry which is preliminary data.</text>
</comment>
<protein>
    <recommendedName>
        <fullName evidence="1">N-acetyltransferase domain-containing protein</fullName>
    </recommendedName>
</protein>
<keyword evidence="3" id="KW-1185">Reference proteome</keyword>
<evidence type="ECO:0000313" key="3">
    <source>
        <dbReference type="Proteomes" id="UP001632037"/>
    </source>
</evidence>